<dbReference type="EMBL" id="JANRMS010000443">
    <property type="protein sequence ID" value="KAJ3539767.1"/>
    <property type="molecule type" value="Genomic_DNA"/>
</dbReference>
<evidence type="ECO:0000313" key="1">
    <source>
        <dbReference type="EMBL" id="KAJ3539767.1"/>
    </source>
</evidence>
<evidence type="ECO:0000313" key="2">
    <source>
        <dbReference type="Proteomes" id="UP001148629"/>
    </source>
</evidence>
<dbReference type="Proteomes" id="UP001148629">
    <property type="component" value="Unassembled WGS sequence"/>
</dbReference>
<comment type="caution">
    <text evidence="1">The sequence shown here is derived from an EMBL/GenBank/DDBJ whole genome shotgun (WGS) entry which is preliminary data.</text>
</comment>
<accession>A0ACC1SHA4</accession>
<reference evidence="1" key="1">
    <citation type="submission" date="2022-08" db="EMBL/GenBank/DDBJ databases">
        <title>Genome Sequence of Fusarium decemcellulare.</title>
        <authorList>
            <person name="Buettner E."/>
        </authorList>
    </citation>
    <scope>NUCLEOTIDE SEQUENCE</scope>
    <source>
        <strain evidence="1">Babe19</strain>
    </source>
</reference>
<sequence>MVQIQNLSTHTECPHEFEEWFAIIKEKMPPQEAMVLHVSSFIFKACQVQARMFKILSNWDYAAASIAFHDIVASVHGARQELRLFLESPRIASGIFDTYMGNLYASTCVKVYSFMMALACFLSHQRPLSIPLNILQSTRNHCIKIAQNSAQDILDTLPQTLGTRGLKSEPGLAPKTFFDAVKLVWPLRTIHAMPATSAEQKRIAGKTLTFLGREIGLKQALNVYADFYEPLPPEARTLLEADGDPLDELERLMS</sequence>
<name>A0ACC1SHA4_9HYPO</name>
<keyword evidence="2" id="KW-1185">Reference proteome</keyword>
<gene>
    <name evidence="1" type="ORF">NM208_g5357</name>
</gene>
<protein>
    <submittedName>
        <fullName evidence="1">Uncharacterized protein</fullName>
    </submittedName>
</protein>
<proteinExistence type="predicted"/>
<organism evidence="1 2">
    <name type="scientific">Fusarium decemcellulare</name>
    <dbReference type="NCBI Taxonomy" id="57161"/>
    <lineage>
        <taxon>Eukaryota</taxon>
        <taxon>Fungi</taxon>
        <taxon>Dikarya</taxon>
        <taxon>Ascomycota</taxon>
        <taxon>Pezizomycotina</taxon>
        <taxon>Sordariomycetes</taxon>
        <taxon>Hypocreomycetidae</taxon>
        <taxon>Hypocreales</taxon>
        <taxon>Nectriaceae</taxon>
        <taxon>Fusarium</taxon>
        <taxon>Fusarium decemcellulare species complex</taxon>
    </lineage>
</organism>